<feature type="transmembrane region" description="Helical" evidence="2">
    <location>
        <begin position="283"/>
        <end position="309"/>
    </location>
</feature>
<keyword evidence="2" id="KW-0472">Membrane</keyword>
<comment type="caution">
    <text evidence="3">The sequence shown here is derived from an EMBL/GenBank/DDBJ whole genome shotgun (WGS) entry which is preliminary data.</text>
</comment>
<sequence>MLLVLGTVLTVLGAGSLVLGLVLAGAAAAQDDGRWLTGGTERHQTVGRALTSPPAQLDTGGAPLPELPFLDPDDQLAAVQVRAGAVDPAQELFVGVAPTADVERYLEGVPRAELGEDTRDDDEQEAPVGERTPERPGEQPFWAVSDQGTGTREVAFELRPGRWSLVVMNADASAPVWVDLQAGARSDLLGPLSTGPLVGGAVALVLGLPLLLLGAAGLGRDADPELTRARPRGRGGPSAPAAPPPGTGPGAARAEAPDRAPYPVALTGHLDRGLSRWLWLVKWLLVVPHVLVLAVLWPALLVTTVAAGLTVLFTGRYPRPWFAFAVGVLRWSWRVGFYAYSALGTDRYPPFTLASVPYPADLAVARPERLSRGLVLVKWWLLAIPHLLVLAVLTGGTGGTTTARDAEGDVVTTTGSWSPSLLGLLVLVAAVALLFTGRYREELFALVVGINRWVYRVAAYVLLLRDEYPPFRLDQGPVEPAPPGPATRPAAEPPEPGRAPSPPPPEQGPPPPARSDPGAPPPPWA</sequence>
<feature type="compositionally biased region" description="Pro residues" evidence="1">
    <location>
        <begin position="479"/>
        <end position="525"/>
    </location>
</feature>
<feature type="region of interest" description="Disordered" evidence="1">
    <location>
        <begin position="223"/>
        <end position="255"/>
    </location>
</feature>
<evidence type="ECO:0000313" key="3">
    <source>
        <dbReference type="EMBL" id="PLC13462.1"/>
    </source>
</evidence>
<reference evidence="3 4" key="1">
    <citation type="submission" date="2015-12" db="EMBL/GenBank/DDBJ databases">
        <authorList>
            <person name="Shamseldin A."/>
            <person name="Moawad H."/>
            <person name="Abd El-Rahim W.M."/>
            <person name="Sadowsky M.J."/>
        </authorList>
    </citation>
    <scope>NUCLEOTIDE SEQUENCE [LARGE SCALE GENOMIC DNA]</scope>
    <source>
        <strain evidence="3 4">S43</strain>
    </source>
</reference>
<protein>
    <recommendedName>
        <fullName evidence="5">DUF4389 domain-containing protein</fullName>
    </recommendedName>
</protein>
<dbReference type="AlphaFoldDB" id="A0A2N4T5G8"/>
<dbReference type="Proteomes" id="UP000234632">
    <property type="component" value="Unassembled WGS sequence"/>
</dbReference>
<accession>A0A2N4T5G8</accession>
<evidence type="ECO:0000313" key="4">
    <source>
        <dbReference type="Proteomes" id="UP000234632"/>
    </source>
</evidence>
<evidence type="ECO:0000256" key="1">
    <source>
        <dbReference type="SAM" id="MobiDB-lite"/>
    </source>
</evidence>
<feature type="transmembrane region" description="Helical" evidence="2">
    <location>
        <begin position="379"/>
        <end position="397"/>
    </location>
</feature>
<keyword evidence="2" id="KW-1133">Transmembrane helix</keyword>
<gene>
    <name evidence="3" type="ORF">AUQ48_01820</name>
</gene>
<organism evidence="3 4">
    <name type="scientific">Kocuria flava</name>
    <dbReference type="NCBI Taxonomy" id="446860"/>
    <lineage>
        <taxon>Bacteria</taxon>
        <taxon>Bacillati</taxon>
        <taxon>Actinomycetota</taxon>
        <taxon>Actinomycetes</taxon>
        <taxon>Micrococcales</taxon>
        <taxon>Micrococcaceae</taxon>
        <taxon>Kocuria</taxon>
    </lineage>
</organism>
<name>A0A2N4T5G8_9MICC</name>
<feature type="region of interest" description="Disordered" evidence="1">
    <location>
        <begin position="109"/>
        <end position="140"/>
    </location>
</feature>
<feature type="transmembrane region" description="Helical" evidence="2">
    <location>
        <begin position="197"/>
        <end position="218"/>
    </location>
</feature>
<proteinExistence type="predicted"/>
<evidence type="ECO:0008006" key="5">
    <source>
        <dbReference type="Google" id="ProtNLM"/>
    </source>
</evidence>
<dbReference type="Pfam" id="PF14333">
    <property type="entry name" value="DUF4389"/>
    <property type="match status" value="2"/>
</dbReference>
<dbReference type="InterPro" id="IPR025498">
    <property type="entry name" value="DUF4389"/>
</dbReference>
<feature type="region of interest" description="Disordered" evidence="1">
    <location>
        <begin position="474"/>
        <end position="525"/>
    </location>
</feature>
<feature type="transmembrane region" description="Helical" evidence="2">
    <location>
        <begin position="417"/>
        <end position="436"/>
    </location>
</feature>
<dbReference type="EMBL" id="LOMZ01000001">
    <property type="protein sequence ID" value="PLC13462.1"/>
    <property type="molecule type" value="Genomic_DNA"/>
</dbReference>
<evidence type="ECO:0000256" key="2">
    <source>
        <dbReference type="SAM" id="Phobius"/>
    </source>
</evidence>
<keyword evidence="2" id="KW-0812">Transmembrane</keyword>